<dbReference type="EMBL" id="MU154523">
    <property type="protein sequence ID" value="KAF9501377.1"/>
    <property type="molecule type" value="Genomic_DNA"/>
</dbReference>
<dbReference type="AlphaFoldDB" id="A0A9P6A9D0"/>
<sequence>MHKREPIVQSTEDIDIFLFLHLVGRLIPRTIVLSSQPTIVTGTLCLPCYKHGTVLKVDLQGPTTAIAHTVHVHLRTRTSICQLINSLGPFCRYIALLCGFGLLQLPFPAKFSVPSSR</sequence>
<keyword evidence="2" id="KW-1185">Reference proteome</keyword>
<comment type="caution">
    <text evidence="1">The sequence shown here is derived from an EMBL/GenBank/DDBJ whole genome shotgun (WGS) entry which is preliminary data.</text>
</comment>
<protein>
    <submittedName>
        <fullName evidence="1">Uncharacterized protein</fullName>
    </submittedName>
</protein>
<evidence type="ECO:0000313" key="1">
    <source>
        <dbReference type="EMBL" id="KAF9501377.1"/>
    </source>
</evidence>
<dbReference type="Proteomes" id="UP000807025">
    <property type="component" value="Unassembled WGS sequence"/>
</dbReference>
<organism evidence="1 2">
    <name type="scientific">Pleurotus eryngii</name>
    <name type="common">Boletus of the steppes</name>
    <dbReference type="NCBI Taxonomy" id="5323"/>
    <lineage>
        <taxon>Eukaryota</taxon>
        <taxon>Fungi</taxon>
        <taxon>Dikarya</taxon>
        <taxon>Basidiomycota</taxon>
        <taxon>Agaricomycotina</taxon>
        <taxon>Agaricomycetes</taxon>
        <taxon>Agaricomycetidae</taxon>
        <taxon>Agaricales</taxon>
        <taxon>Pleurotineae</taxon>
        <taxon>Pleurotaceae</taxon>
        <taxon>Pleurotus</taxon>
    </lineage>
</organism>
<accession>A0A9P6A9D0</accession>
<gene>
    <name evidence="1" type="ORF">BDN71DRAFT_697581</name>
</gene>
<proteinExistence type="predicted"/>
<reference evidence="1" key="1">
    <citation type="submission" date="2020-11" db="EMBL/GenBank/DDBJ databases">
        <authorList>
            <consortium name="DOE Joint Genome Institute"/>
            <person name="Ahrendt S."/>
            <person name="Riley R."/>
            <person name="Andreopoulos W."/>
            <person name="Labutti K."/>
            <person name="Pangilinan J."/>
            <person name="Ruiz-Duenas F.J."/>
            <person name="Barrasa J.M."/>
            <person name="Sanchez-Garcia M."/>
            <person name="Camarero S."/>
            <person name="Miyauchi S."/>
            <person name="Serrano A."/>
            <person name="Linde D."/>
            <person name="Babiker R."/>
            <person name="Drula E."/>
            <person name="Ayuso-Fernandez I."/>
            <person name="Pacheco R."/>
            <person name="Padilla G."/>
            <person name="Ferreira P."/>
            <person name="Barriuso J."/>
            <person name="Kellner H."/>
            <person name="Castanera R."/>
            <person name="Alfaro M."/>
            <person name="Ramirez L."/>
            <person name="Pisabarro A.G."/>
            <person name="Kuo A."/>
            <person name="Tritt A."/>
            <person name="Lipzen A."/>
            <person name="He G."/>
            <person name="Yan M."/>
            <person name="Ng V."/>
            <person name="Cullen D."/>
            <person name="Martin F."/>
            <person name="Rosso M.-N."/>
            <person name="Henrissat B."/>
            <person name="Hibbett D."/>
            <person name="Martinez A.T."/>
            <person name="Grigoriev I.V."/>
        </authorList>
    </citation>
    <scope>NUCLEOTIDE SEQUENCE</scope>
    <source>
        <strain evidence="1">ATCC 90797</strain>
    </source>
</reference>
<evidence type="ECO:0000313" key="2">
    <source>
        <dbReference type="Proteomes" id="UP000807025"/>
    </source>
</evidence>
<name>A0A9P6A9D0_PLEER</name>